<keyword evidence="1" id="KW-1133">Transmembrane helix</keyword>
<name>A0A922HX11_DERFA</name>
<dbReference type="AlphaFoldDB" id="A0A922HX11"/>
<keyword evidence="3" id="KW-1185">Reference proteome</keyword>
<feature type="transmembrane region" description="Helical" evidence="1">
    <location>
        <begin position="20"/>
        <end position="39"/>
    </location>
</feature>
<sequence length="68" mass="7359">MFHYSFPMKNTLNWQQPYGAIVSISFVIVAAAATFFSLFKSLLWIKMDDNFLVSGGGDGGGGCVCGFP</sequence>
<keyword evidence="1" id="KW-0472">Membrane</keyword>
<evidence type="ECO:0000313" key="3">
    <source>
        <dbReference type="Proteomes" id="UP000790347"/>
    </source>
</evidence>
<evidence type="ECO:0000256" key="1">
    <source>
        <dbReference type="SAM" id="Phobius"/>
    </source>
</evidence>
<dbReference type="Proteomes" id="UP000790347">
    <property type="component" value="Unassembled WGS sequence"/>
</dbReference>
<keyword evidence="1" id="KW-0812">Transmembrane</keyword>
<protein>
    <recommendedName>
        <fullName evidence="4">Transmembrane protein</fullName>
    </recommendedName>
</protein>
<organism evidence="2 3">
    <name type="scientific">Dermatophagoides farinae</name>
    <name type="common">American house dust mite</name>
    <dbReference type="NCBI Taxonomy" id="6954"/>
    <lineage>
        <taxon>Eukaryota</taxon>
        <taxon>Metazoa</taxon>
        <taxon>Ecdysozoa</taxon>
        <taxon>Arthropoda</taxon>
        <taxon>Chelicerata</taxon>
        <taxon>Arachnida</taxon>
        <taxon>Acari</taxon>
        <taxon>Acariformes</taxon>
        <taxon>Sarcoptiformes</taxon>
        <taxon>Astigmata</taxon>
        <taxon>Psoroptidia</taxon>
        <taxon>Analgoidea</taxon>
        <taxon>Pyroglyphidae</taxon>
        <taxon>Dermatophagoidinae</taxon>
        <taxon>Dermatophagoides</taxon>
    </lineage>
</organism>
<accession>A0A922HX11</accession>
<proteinExistence type="predicted"/>
<gene>
    <name evidence="2" type="ORF">DERF_009608</name>
</gene>
<reference evidence="2" key="1">
    <citation type="submission" date="2013-05" db="EMBL/GenBank/DDBJ databases">
        <authorList>
            <person name="Yim A.K.Y."/>
            <person name="Chan T.F."/>
            <person name="Ji K.M."/>
            <person name="Liu X.Y."/>
            <person name="Zhou J.W."/>
            <person name="Li R.Q."/>
            <person name="Yang K.Y."/>
            <person name="Li J."/>
            <person name="Li M."/>
            <person name="Law P.T.W."/>
            <person name="Wu Y.L."/>
            <person name="Cai Z.L."/>
            <person name="Qin H."/>
            <person name="Bao Y."/>
            <person name="Leung R.K.K."/>
            <person name="Ng P.K.S."/>
            <person name="Zou J."/>
            <person name="Zhong X.J."/>
            <person name="Ran P.X."/>
            <person name="Zhong N.S."/>
            <person name="Liu Z.G."/>
            <person name="Tsui S.K.W."/>
        </authorList>
    </citation>
    <scope>NUCLEOTIDE SEQUENCE</scope>
    <source>
        <strain evidence="2">Derf</strain>
        <tissue evidence="2">Whole organism</tissue>
    </source>
</reference>
<evidence type="ECO:0000313" key="2">
    <source>
        <dbReference type="EMBL" id="KAH9511136.1"/>
    </source>
</evidence>
<dbReference type="EMBL" id="ASGP02000004">
    <property type="protein sequence ID" value="KAH9511136.1"/>
    <property type="molecule type" value="Genomic_DNA"/>
</dbReference>
<comment type="caution">
    <text evidence="2">The sequence shown here is derived from an EMBL/GenBank/DDBJ whole genome shotgun (WGS) entry which is preliminary data.</text>
</comment>
<evidence type="ECO:0008006" key="4">
    <source>
        <dbReference type="Google" id="ProtNLM"/>
    </source>
</evidence>
<reference evidence="2" key="2">
    <citation type="journal article" date="2022" name="Res Sq">
        <title>Comparative Genomics Reveals Insights into the Divergent Evolution of Astigmatic Mites and Household Pest Adaptations.</title>
        <authorList>
            <person name="Xiong Q."/>
            <person name="Wan A.T.-Y."/>
            <person name="Liu X.-Y."/>
            <person name="Fung C.S.-H."/>
            <person name="Xiao X."/>
            <person name="Malainual N."/>
            <person name="Hou J."/>
            <person name="Wang L."/>
            <person name="Wang M."/>
            <person name="Yang K."/>
            <person name="Cui Y."/>
            <person name="Leung E."/>
            <person name="Nong W."/>
            <person name="Shin S.-K."/>
            <person name="Au S."/>
            <person name="Jeong K.Y."/>
            <person name="Chew F.T."/>
            <person name="Hui J."/>
            <person name="Leung T.F."/>
            <person name="Tungtrongchitr A."/>
            <person name="Zhong N."/>
            <person name="Liu Z."/>
            <person name="Tsui S."/>
        </authorList>
    </citation>
    <scope>NUCLEOTIDE SEQUENCE</scope>
    <source>
        <strain evidence="2">Derf</strain>
        <tissue evidence="2">Whole organism</tissue>
    </source>
</reference>